<evidence type="ECO:0000313" key="2">
    <source>
        <dbReference type="Proteomes" id="UP001597114"/>
    </source>
</evidence>
<sequence length="317" mass="35370">MELFPDLPFTSWVDTRATLHRFAQIVGKVRLAASPRRNHWWSVPFHVTSRGITTRPMTDGSTIFTIDFDFLDHRLDITALSGRRYSFPLAGNSVADFYDQVHKGLSAVGADVRIALPWPFDLSDSGRPFAEDTEHAIYDAAAVSRYWRVLSQVNLLLEEFAAGYSGKTSPVHHFWHTFDIAVTRFGDAFVDQPPSTDPVTREAYSRDVTSFGFWFGEDAFPEAAFYSYTSPEPAGLADEPLHPSTADWIERGSSHLAVLRYDDARAAPDPRAAVLEFYDSAYRAGATRAGWDIDKWTSPGGVTDPVITAEQRGARQA</sequence>
<protein>
    <submittedName>
        <fullName evidence="1">DUF5996 family protein</fullName>
    </submittedName>
</protein>
<organism evidence="1 2">
    <name type="scientific">Pseudonocardia yunnanensis</name>
    <dbReference type="NCBI Taxonomy" id="58107"/>
    <lineage>
        <taxon>Bacteria</taxon>
        <taxon>Bacillati</taxon>
        <taxon>Actinomycetota</taxon>
        <taxon>Actinomycetes</taxon>
        <taxon>Pseudonocardiales</taxon>
        <taxon>Pseudonocardiaceae</taxon>
        <taxon>Pseudonocardia</taxon>
    </lineage>
</organism>
<proteinExistence type="predicted"/>
<comment type="caution">
    <text evidence="1">The sequence shown here is derived from an EMBL/GenBank/DDBJ whole genome shotgun (WGS) entry which is preliminary data.</text>
</comment>
<reference evidence="2" key="1">
    <citation type="journal article" date="2019" name="Int. J. Syst. Evol. Microbiol.">
        <title>The Global Catalogue of Microorganisms (GCM) 10K type strain sequencing project: providing services to taxonomists for standard genome sequencing and annotation.</title>
        <authorList>
            <consortium name="The Broad Institute Genomics Platform"/>
            <consortium name="The Broad Institute Genome Sequencing Center for Infectious Disease"/>
            <person name="Wu L."/>
            <person name="Ma J."/>
        </authorList>
    </citation>
    <scope>NUCLEOTIDE SEQUENCE [LARGE SCALE GENOMIC DNA]</scope>
    <source>
        <strain evidence="2">CCM 7043</strain>
    </source>
</reference>
<dbReference type="Proteomes" id="UP001597114">
    <property type="component" value="Unassembled WGS sequence"/>
</dbReference>
<gene>
    <name evidence="1" type="ORF">ACFSJD_39880</name>
</gene>
<dbReference type="EMBL" id="JBHUCO010000069">
    <property type="protein sequence ID" value="MFD1523699.1"/>
    <property type="molecule type" value="Genomic_DNA"/>
</dbReference>
<name>A0ABW4F8D6_9PSEU</name>
<dbReference type="Pfam" id="PF19459">
    <property type="entry name" value="DUF5996"/>
    <property type="match status" value="1"/>
</dbReference>
<keyword evidence="2" id="KW-1185">Reference proteome</keyword>
<dbReference type="InterPro" id="IPR046038">
    <property type="entry name" value="DUF5996"/>
</dbReference>
<accession>A0ABW4F8D6</accession>
<dbReference type="RefSeq" id="WP_344723309.1">
    <property type="nucleotide sequence ID" value="NZ_BAAAUS010000019.1"/>
</dbReference>
<evidence type="ECO:0000313" key="1">
    <source>
        <dbReference type="EMBL" id="MFD1523699.1"/>
    </source>
</evidence>